<dbReference type="Proteomes" id="UP000542353">
    <property type="component" value="Unassembled WGS sequence"/>
</dbReference>
<sequence>MIRKSIKIEDIDASERLRELRPDWVETFAEQIAAGEPLPAIEVAAKPDGKWLLLLGAHRLAAHAKAGRTIIDADVSDISALDADACRLREVKGNLVCAELSVLDRAVSLAEWKRIYEAKNPLPKRGRPAAGENGEKISNIFVERFSAAAARALGITERSVQLALEVASIDAEVRRKLALHEVSDSQSELLALARQSVARQREIAKLLLDPESGIAYVDDAIAAIDKTPAPARASAWEAISNKFSKLKEAQQYAFFDAHQDAIAIWQKSRKA</sequence>
<feature type="domain" description="ParB-like N-terminal" evidence="1">
    <location>
        <begin position="4"/>
        <end position="92"/>
    </location>
</feature>
<name>A0A7W7Z2T2_9BRAD</name>
<dbReference type="EMBL" id="JACHIH010000006">
    <property type="protein sequence ID" value="MBB5046755.1"/>
    <property type="molecule type" value="Genomic_DNA"/>
</dbReference>
<accession>A0A7W7Z2T2</accession>
<keyword evidence="3" id="KW-1185">Reference proteome</keyword>
<dbReference type="AlphaFoldDB" id="A0A7W7Z2T2"/>
<evidence type="ECO:0000259" key="1">
    <source>
        <dbReference type="SMART" id="SM00470"/>
    </source>
</evidence>
<comment type="caution">
    <text evidence="2">The sequence shown here is derived from an EMBL/GenBank/DDBJ whole genome shotgun (WGS) entry which is preliminary data.</text>
</comment>
<proteinExistence type="predicted"/>
<dbReference type="SUPFAM" id="SSF110849">
    <property type="entry name" value="ParB/Sulfiredoxin"/>
    <property type="match status" value="1"/>
</dbReference>
<reference evidence="2 3" key="1">
    <citation type="submission" date="2020-08" db="EMBL/GenBank/DDBJ databases">
        <title>Genomic Encyclopedia of Type Strains, Phase IV (KMG-IV): sequencing the most valuable type-strain genomes for metagenomic binning, comparative biology and taxonomic classification.</title>
        <authorList>
            <person name="Goeker M."/>
        </authorList>
    </citation>
    <scope>NUCLEOTIDE SEQUENCE [LARGE SCALE GENOMIC DNA]</scope>
    <source>
        <strain evidence="2 3">DSM 12706</strain>
    </source>
</reference>
<evidence type="ECO:0000313" key="2">
    <source>
        <dbReference type="EMBL" id="MBB5046755.1"/>
    </source>
</evidence>
<dbReference type="RefSeq" id="WP_184255958.1">
    <property type="nucleotide sequence ID" value="NZ_JACHIH010000006.1"/>
</dbReference>
<dbReference type="InterPro" id="IPR003115">
    <property type="entry name" value="ParB_N"/>
</dbReference>
<protein>
    <submittedName>
        <fullName evidence="2">ParB family chromosome partitioning protein</fullName>
    </submittedName>
</protein>
<evidence type="ECO:0000313" key="3">
    <source>
        <dbReference type="Proteomes" id="UP000542353"/>
    </source>
</evidence>
<dbReference type="InterPro" id="IPR036086">
    <property type="entry name" value="ParB/Sulfiredoxin_sf"/>
</dbReference>
<organism evidence="2 3">
    <name type="scientific">Rhodopseudomonas rhenobacensis</name>
    <dbReference type="NCBI Taxonomy" id="87461"/>
    <lineage>
        <taxon>Bacteria</taxon>
        <taxon>Pseudomonadati</taxon>
        <taxon>Pseudomonadota</taxon>
        <taxon>Alphaproteobacteria</taxon>
        <taxon>Hyphomicrobiales</taxon>
        <taxon>Nitrobacteraceae</taxon>
        <taxon>Rhodopseudomonas</taxon>
    </lineage>
</organism>
<dbReference type="SMART" id="SM00470">
    <property type="entry name" value="ParB"/>
    <property type="match status" value="1"/>
</dbReference>
<gene>
    <name evidence="2" type="ORF">HNR60_001503</name>
</gene>